<organism evidence="3 4">
    <name type="scientific">Halapricum salinum</name>
    <dbReference type="NCBI Taxonomy" id="1457250"/>
    <lineage>
        <taxon>Archaea</taxon>
        <taxon>Methanobacteriati</taxon>
        <taxon>Methanobacteriota</taxon>
        <taxon>Stenosarchaea group</taxon>
        <taxon>Halobacteria</taxon>
        <taxon>Halobacteriales</taxon>
        <taxon>Haloarculaceae</taxon>
        <taxon>Halapricum</taxon>
    </lineage>
</organism>
<dbReference type="InterPro" id="IPR027417">
    <property type="entry name" value="P-loop_NTPase"/>
</dbReference>
<evidence type="ECO:0000259" key="1">
    <source>
        <dbReference type="Pfam" id="PF13175"/>
    </source>
</evidence>
<dbReference type="InterPro" id="IPR051396">
    <property type="entry name" value="Bact_Antivir_Def_Nuclease"/>
</dbReference>
<dbReference type="RefSeq" id="WP_079979396.1">
    <property type="nucleotide sequence ID" value="NZ_CP031310.1"/>
</dbReference>
<sequence>MSDGRTHVSRLSVENIGKFEDLTLQLTPFTLLVGPNDAGKTTLLEALQTVCDHSSLDIKQIRRDVTRDTGRAPDASIEAIIENPPDDLADRANLEEGDAAGLKIEWEVTGDSEEDVYLESPDHYLRERVPEDERLHEWDYYADGEKEILEDYDIEPGSNADEREEQFEELKAEILENPEDTCLDWISCGTREFGRLAPASEQIDTEDVDSPIKLLSKLLRQETKSFLYAEDEDGEKTGVDELVEIEEQATDALNERLESLSDRMERYLPGLDQITVDPDWSFVNGADLSNIVLRRDGEQIPLQELGGGTNARSALSMLEWSAEANEGKESVIRTMDEPDHRLHFDVQRRLINLLRSDISDEDSYLSQCIVSTHSLIMVDGTPLHEVVYLPEEVDTNDERAPLVSKDEAEAEDFMGNIMAGLGLSASWVYLERAMIVVEGATEHKYIEELYHQVTGSTLVEDGVQVWDSQGCGHIVKTLERLQDSGRARTFVILDSDAKERTYSEDTLEDHLEDMYEVGGSEPELVWIGDKELEDTWEKDDLARLAEEHWPRADGNDWDEVHFQSVDEAEKPSGKIVDTIQTGCARNLQDCPSVTKPNIGLKMGRLDDVEHPSKIVDIMEHIHEYCSQN</sequence>
<dbReference type="Pfam" id="PF20469">
    <property type="entry name" value="OLD-like_TOPRIM"/>
    <property type="match status" value="1"/>
</dbReference>
<accession>A0A4D6H9Q5</accession>
<reference evidence="3 4" key="1">
    <citation type="journal article" date="2019" name="Nat. Commun.">
        <title>A new type of DNA phosphorothioation-based antiviral system in archaea.</title>
        <authorList>
            <person name="Xiong L."/>
            <person name="Liu S."/>
            <person name="Chen S."/>
            <person name="Xiao Y."/>
            <person name="Zhu B."/>
            <person name="Gao Y."/>
            <person name="Zhang Y."/>
            <person name="Chen B."/>
            <person name="Luo J."/>
            <person name="Deng Z."/>
            <person name="Chen X."/>
            <person name="Wang L."/>
            <person name="Chen S."/>
        </authorList>
    </citation>
    <scope>NUCLEOTIDE SEQUENCE [LARGE SCALE GENOMIC DNA]</scope>
    <source>
        <strain evidence="3 4">CBA1105</strain>
    </source>
</reference>
<dbReference type="PANTHER" id="PTHR43581">
    <property type="entry name" value="ATP/GTP PHOSPHATASE"/>
    <property type="match status" value="1"/>
</dbReference>
<dbReference type="Gene3D" id="3.40.50.300">
    <property type="entry name" value="P-loop containing nucleotide triphosphate hydrolases"/>
    <property type="match status" value="1"/>
</dbReference>
<evidence type="ECO:0000313" key="3">
    <source>
        <dbReference type="EMBL" id="QCC49936.1"/>
    </source>
</evidence>
<dbReference type="KEGG" id="hsn:DV733_01285"/>
<dbReference type="Proteomes" id="UP000296706">
    <property type="component" value="Chromosome"/>
</dbReference>
<dbReference type="PANTHER" id="PTHR43581:SF4">
    <property type="entry name" value="ATP_GTP PHOSPHATASE"/>
    <property type="match status" value="1"/>
</dbReference>
<dbReference type="OrthoDB" id="275126at2157"/>
<dbReference type="Pfam" id="PF13175">
    <property type="entry name" value="AAA_15"/>
    <property type="match status" value="1"/>
</dbReference>
<dbReference type="SUPFAM" id="SSF52540">
    <property type="entry name" value="P-loop containing nucleoside triphosphate hydrolases"/>
    <property type="match status" value="1"/>
</dbReference>
<proteinExistence type="predicted"/>
<name>A0A4D6H9Q5_9EURY</name>
<dbReference type="InterPro" id="IPR034139">
    <property type="entry name" value="TOPRIM_OLD"/>
</dbReference>
<evidence type="ECO:0000313" key="4">
    <source>
        <dbReference type="Proteomes" id="UP000296706"/>
    </source>
</evidence>
<protein>
    <submittedName>
        <fullName evidence="3">Uncharacterized protein</fullName>
    </submittedName>
</protein>
<dbReference type="AlphaFoldDB" id="A0A4D6H9Q5"/>
<keyword evidence="4" id="KW-1185">Reference proteome</keyword>
<feature type="domain" description="Endonuclease GajA/Old nuclease/RecF-like AAA" evidence="1">
    <location>
        <begin position="8"/>
        <end position="378"/>
    </location>
</feature>
<evidence type="ECO:0000259" key="2">
    <source>
        <dbReference type="Pfam" id="PF20469"/>
    </source>
</evidence>
<dbReference type="EMBL" id="CP031310">
    <property type="protein sequence ID" value="QCC49936.1"/>
    <property type="molecule type" value="Genomic_DNA"/>
</dbReference>
<gene>
    <name evidence="3" type="ORF">DV733_01285</name>
</gene>
<dbReference type="GeneID" id="39846459"/>
<feature type="domain" description="OLD protein-like TOPRIM" evidence="2">
    <location>
        <begin position="432"/>
        <end position="496"/>
    </location>
</feature>
<dbReference type="STRING" id="1457250.GCA_000755225_02551"/>
<dbReference type="InterPro" id="IPR041685">
    <property type="entry name" value="AAA_GajA/Old/RecF-like"/>
</dbReference>